<gene>
    <name evidence="2" type="ORF">MTUNDRAET4_4054</name>
</gene>
<dbReference type="AlphaFoldDB" id="A0A4U8Z6N4"/>
<feature type="region of interest" description="Disordered" evidence="1">
    <location>
        <begin position="1"/>
        <end position="35"/>
    </location>
</feature>
<protein>
    <submittedName>
        <fullName evidence="2">Uncharacterized protein</fullName>
    </submittedName>
</protein>
<dbReference type="EMBL" id="LR536450">
    <property type="protein sequence ID" value="VFU10935.1"/>
    <property type="molecule type" value="Genomic_DNA"/>
</dbReference>
<evidence type="ECO:0000313" key="3">
    <source>
        <dbReference type="Proteomes" id="UP000294360"/>
    </source>
</evidence>
<organism evidence="2 3">
    <name type="scientific">Methylocella tundrae</name>
    <dbReference type="NCBI Taxonomy" id="227605"/>
    <lineage>
        <taxon>Bacteria</taxon>
        <taxon>Pseudomonadati</taxon>
        <taxon>Pseudomonadota</taxon>
        <taxon>Alphaproteobacteria</taxon>
        <taxon>Hyphomicrobiales</taxon>
        <taxon>Beijerinckiaceae</taxon>
        <taxon>Methylocella</taxon>
    </lineage>
</organism>
<feature type="compositionally biased region" description="Low complexity" evidence="1">
    <location>
        <begin position="17"/>
        <end position="33"/>
    </location>
</feature>
<name>A0A4U8Z6N4_METTU</name>
<proteinExistence type="predicted"/>
<sequence length="96" mass="10362">MHRAHRAGRPDLHRPGAAHSAAQAISSTASAESKGSWRVTFCFATKDITGEGLCHDRFRTDGDNDLFVGRHSTRERPLAGGLSQGVNIRSAAGWFC</sequence>
<dbReference type="Proteomes" id="UP000294360">
    <property type="component" value="Chromosome"/>
</dbReference>
<evidence type="ECO:0000256" key="1">
    <source>
        <dbReference type="SAM" id="MobiDB-lite"/>
    </source>
</evidence>
<dbReference type="KEGG" id="mtun:MTUNDRAET4_4054"/>
<reference evidence="2 3" key="1">
    <citation type="submission" date="2019-03" db="EMBL/GenBank/DDBJ databases">
        <authorList>
            <person name="Kox A.R. M."/>
        </authorList>
    </citation>
    <scope>NUCLEOTIDE SEQUENCE [LARGE SCALE GENOMIC DNA]</scope>
    <source>
        <strain evidence="2">MTUNDRAET4 annotated genome</strain>
    </source>
</reference>
<accession>A0A4U8Z6N4</accession>
<evidence type="ECO:0000313" key="2">
    <source>
        <dbReference type="EMBL" id="VFU10935.1"/>
    </source>
</evidence>